<name>A0A1H1KZZ4_9FLAO</name>
<evidence type="ECO:0000256" key="1">
    <source>
        <dbReference type="SAM" id="Phobius"/>
    </source>
</evidence>
<dbReference type="EMBL" id="LT629745">
    <property type="protein sequence ID" value="SDR67610.1"/>
    <property type="molecule type" value="Genomic_DNA"/>
</dbReference>
<sequence>MMKVFRNIRKKLLVSGKFKNYLVYALGEILLIVFGILIAWKINDLNEIRKNKIVQEKIYESLYEELNTNLNVLDSAIVRYNNNTLSLEKSLNLVGLEPNQISPEAKELIVQLKFRNSNLRNEALSSINNTDKFQFIENESLIELIAQYPTQLKSFQDQEIKVRNIVDNRLKPVLEKHISLVDMLPDDNINYEQIKNLGKVSDYSDLLNSRDYQNSVIDQLLQTKIQIKIGKELRKKTELLAIKLKQELNG</sequence>
<dbReference type="STRING" id="1250231.SAMN04488552_0419"/>
<accession>A0A1H1KZZ4</accession>
<feature type="transmembrane region" description="Helical" evidence="1">
    <location>
        <begin position="21"/>
        <end position="40"/>
    </location>
</feature>
<dbReference type="AlphaFoldDB" id="A0A1H1KZZ4"/>
<keyword evidence="1" id="KW-0472">Membrane</keyword>
<organism evidence="2 3">
    <name type="scientific">Christiangramia echinicola</name>
    <dbReference type="NCBI Taxonomy" id="279359"/>
    <lineage>
        <taxon>Bacteria</taxon>
        <taxon>Pseudomonadati</taxon>
        <taxon>Bacteroidota</taxon>
        <taxon>Flavobacteriia</taxon>
        <taxon>Flavobacteriales</taxon>
        <taxon>Flavobacteriaceae</taxon>
        <taxon>Christiangramia</taxon>
    </lineage>
</organism>
<gene>
    <name evidence="2" type="ORF">SAMN04488552_0419</name>
</gene>
<keyword evidence="3" id="KW-1185">Reference proteome</keyword>
<protein>
    <submittedName>
        <fullName evidence="2">Uncharacterized protein</fullName>
    </submittedName>
</protein>
<keyword evidence="1" id="KW-0812">Transmembrane</keyword>
<evidence type="ECO:0000313" key="3">
    <source>
        <dbReference type="Proteomes" id="UP000198858"/>
    </source>
</evidence>
<reference evidence="2 3" key="1">
    <citation type="submission" date="2016-10" db="EMBL/GenBank/DDBJ databases">
        <authorList>
            <person name="Varghese N."/>
            <person name="Submissions S."/>
        </authorList>
    </citation>
    <scope>NUCLEOTIDE SEQUENCE [LARGE SCALE GENOMIC DNA]</scope>
    <source>
        <strain evidence="2 3">Mar_2010_102</strain>
    </source>
</reference>
<dbReference type="RefSeq" id="WP_244270350.1">
    <property type="nucleotide sequence ID" value="NZ_LT629745.1"/>
</dbReference>
<evidence type="ECO:0000313" key="2">
    <source>
        <dbReference type="EMBL" id="SDR67610.1"/>
    </source>
</evidence>
<proteinExistence type="predicted"/>
<dbReference type="Proteomes" id="UP000198858">
    <property type="component" value="Chromosome I"/>
</dbReference>
<keyword evidence="1" id="KW-1133">Transmembrane helix</keyword>